<dbReference type="Pfam" id="PF22705">
    <property type="entry name" value="C2-set_3"/>
    <property type="match status" value="1"/>
</dbReference>
<dbReference type="CDD" id="cd13733">
    <property type="entry name" value="SPRY_PRY_C-I_1"/>
    <property type="match status" value="1"/>
</dbReference>
<dbReference type="GO" id="GO:0001817">
    <property type="term" value="P:regulation of cytokine production"/>
    <property type="evidence" value="ECO:0007669"/>
    <property type="project" value="TreeGrafter"/>
</dbReference>
<accession>A0A4W3JQZ4</accession>
<keyword evidence="5" id="KW-1133">Transmembrane helix</keyword>
<evidence type="ECO:0000313" key="10">
    <source>
        <dbReference type="Ensembl" id="ENSCMIP00000034430.1"/>
    </source>
</evidence>
<dbReference type="PROSITE" id="PS50835">
    <property type="entry name" value="IG_LIKE"/>
    <property type="match status" value="1"/>
</dbReference>
<dbReference type="GeneTree" id="ENSGT01120000271914"/>
<evidence type="ECO:0008006" key="12">
    <source>
        <dbReference type="Google" id="ProtNLM"/>
    </source>
</evidence>
<evidence type="ECO:0000256" key="6">
    <source>
        <dbReference type="ARBA" id="ARBA00023136"/>
    </source>
</evidence>
<dbReference type="InterPro" id="IPR003879">
    <property type="entry name" value="Butyrophylin_SPRY"/>
</dbReference>
<dbReference type="PANTHER" id="PTHR24100:SF130">
    <property type="entry name" value="BUTYROPHILIN-LIKE PROTEIN 9"/>
    <property type="match status" value="1"/>
</dbReference>
<dbReference type="InterPro" id="IPR007110">
    <property type="entry name" value="Ig-like_dom"/>
</dbReference>
<dbReference type="GO" id="GO:0042110">
    <property type="term" value="P:T cell activation"/>
    <property type="evidence" value="ECO:0007669"/>
    <property type="project" value="UniProtKB-ARBA"/>
</dbReference>
<proteinExistence type="inferred from homology"/>
<feature type="domain" description="B30.2/SPRY" evidence="8">
    <location>
        <begin position="276"/>
        <end position="470"/>
    </location>
</feature>
<evidence type="ECO:0000256" key="2">
    <source>
        <dbReference type="ARBA" id="ARBA00007591"/>
    </source>
</evidence>
<dbReference type="InParanoid" id="A0A4W3JQZ4"/>
<keyword evidence="6" id="KW-0472">Membrane</keyword>
<dbReference type="InterPro" id="IPR043136">
    <property type="entry name" value="B30.2/SPRY_sf"/>
</dbReference>
<organism evidence="10 11">
    <name type="scientific">Callorhinchus milii</name>
    <name type="common">Ghost shark</name>
    <dbReference type="NCBI Taxonomy" id="7868"/>
    <lineage>
        <taxon>Eukaryota</taxon>
        <taxon>Metazoa</taxon>
        <taxon>Chordata</taxon>
        <taxon>Craniata</taxon>
        <taxon>Vertebrata</taxon>
        <taxon>Chondrichthyes</taxon>
        <taxon>Holocephali</taxon>
        <taxon>Chimaeriformes</taxon>
        <taxon>Callorhinchidae</taxon>
        <taxon>Callorhinchus</taxon>
    </lineage>
</organism>
<dbReference type="InterPro" id="IPR013106">
    <property type="entry name" value="Ig_V-set"/>
</dbReference>
<dbReference type="GO" id="GO:0050852">
    <property type="term" value="P:T cell receptor signaling pathway"/>
    <property type="evidence" value="ECO:0007669"/>
    <property type="project" value="TreeGrafter"/>
</dbReference>
<dbReference type="Ensembl" id="ENSCMIT00000034948.1">
    <property type="protein sequence ID" value="ENSCMIP00000034430.1"/>
    <property type="gene ID" value="ENSCMIG00000014611.1"/>
</dbReference>
<dbReference type="Gene3D" id="2.60.120.920">
    <property type="match status" value="1"/>
</dbReference>
<dbReference type="GO" id="GO:0050863">
    <property type="term" value="P:regulation of T cell activation"/>
    <property type="evidence" value="ECO:0007669"/>
    <property type="project" value="UniProtKB-ARBA"/>
</dbReference>
<reference evidence="11" key="2">
    <citation type="journal article" date="2007" name="PLoS Biol.">
        <title>Survey sequencing and comparative analysis of the elephant shark (Callorhinchus milii) genome.</title>
        <authorList>
            <person name="Venkatesh B."/>
            <person name="Kirkness E.F."/>
            <person name="Loh Y.H."/>
            <person name="Halpern A.L."/>
            <person name="Lee A.P."/>
            <person name="Johnson J."/>
            <person name="Dandona N."/>
            <person name="Viswanathan L.D."/>
            <person name="Tay A."/>
            <person name="Venter J.C."/>
            <person name="Strausberg R.L."/>
            <person name="Brenner S."/>
        </authorList>
    </citation>
    <scope>NUCLEOTIDE SEQUENCE [LARGE SCALE GENOMIC DNA]</scope>
</reference>
<name>A0A4W3JQZ4_CALMI</name>
<protein>
    <recommendedName>
        <fullName evidence="12">Butyrophilin subfamily 1 member A1-like</fullName>
    </recommendedName>
</protein>
<dbReference type="GO" id="GO:0005102">
    <property type="term" value="F:signaling receptor binding"/>
    <property type="evidence" value="ECO:0007669"/>
    <property type="project" value="TreeGrafter"/>
</dbReference>
<dbReference type="PANTHER" id="PTHR24100">
    <property type="entry name" value="BUTYROPHILIN"/>
    <property type="match status" value="1"/>
</dbReference>
<feature type="domain" description="Ig-like" evidence="9">
    <location>
        <begin position="5"/>
        <end position="115"/>
    </location>
</feature>
<dbReference type="PROSITE" id="PS50188">
    <property type="entry name" value="B302_SPRY"/>
    <property type="match status" value="1"/>
</dbReference>
<dbReference type="InterPro" id="IPR013320">
    <property type="entry name" value="ConA-like_dom_sf"/>
</dbReference>
<dbReference type="InterPro" id="IPR053896">
    <property type="entry name" value="BTN3A2-like_Ig-C"/>
</dbReference>
<evidence type="ECO:0000256" key="4">
    <source>
        <dbReference type="ARBA" id="ARBA00022729"/>
    </source>
</evidence>
<dbReference type="InterPro" id="IPR003599">
    <property type="entry name" value="Ig_sub"/>
</dbReference>
<dbReference type="AlphaFoldDB" id="A0A4W3JQZ4"/>
<evidence type="ECO:0000256" key="5">
    <source>
        <dbReference type="ARBA" id="ARBA00022989"/>
    </source>
</evidence>
<dbReference type="SMART" id="SM00589">
    <property type="entry name" value="PRY"/>
    <property type="match status" value="1"/>
</dbReference>
<dbReference type="InterPro" id="IPR006574">
    <property type="entry name" value="PRY"/>
</dbReference>
<dbReference type="GO" id="GO:1903037">
    <property type="term" value="P:regulation of leukocyte cell-cell adhesion"/>
    <property type="evidence" value="ECO:0007669"/>
    <property type="project" value="UniProtKB-ARBA"/>
</dbReference>
<dbReference type="Proteomes" id="UP000314986">
    <property type="component" value="Unassembled WGS sequence"/>
</dbReference>
<dbReference type="InterPro" id="IPR036179">
    <property type="entry name" value="Ig-like_dom_sf"/>
</dbReference>
<dbReference type="InterPro" id="IPR003877">
    <property type="entry name" value="SPRY_dom"/>
</dbReference>
<keyword evidence="7" id="KW-0393">Immunoglobulin domain</keyword>
<comment type="subcellular location">
    <subcellularLocation>
        <location evidence="1">Membrane</location>
        <topology evidence="1">Single-pass type I membrane protein</topology>
    </subcellularLocation>
</comment>
<dbReference type="SMART" id="SM00449">
    <property type="entry name" value="SPRY"/>
    <property type="match status" value="1"/>
</dbReference>
<dbReference type="SUPFAM" id="SSF49899">
    <property type="entry name" value="Concanavalin A-like lectins/glucanases"/>
    <property type="match status" value="1"/>
</dbReference>
<comment type="similarity">
    <text evidence="2">Belongs to the immunoglobulin superfamily. BTN/MOG family.</text>
</comment>
<dbReference type="Pfam" id="PF13765">
    <property type="entry name" value="PRY"/>
    <property type="match status" value="1"/>
</dbReference>
<reference evidence="10" key="4">
    <citation type="submission" date="2025-08" db="UniProtKB">
        <authorList>
            <consortium name="Ensembl"/>
        </authorList>
    </citation>
    <scope>IDENTIFICATION</scope>
</reference>
<evidence type="ECO:0000256" key="3">
    <source>
        <dbReference type="ARBA" id="ARBA00022692"/>
    </source>
</evidence>
<reference evidence="10" key="5">
    <citation type="submission" date="2025-09" db="UniProtKB">
        <authorList>
            <consortium name="Ensembl"/>
        </authorList>
    </citation>
    <scope>IDENTIFICATION</scope>
</reference>
<dbReference type="Pfam" id="PF00622">
    <property type="entry name" value="SPRY"/>
    <property type="match status" value="1"/>
</dbReference>
<dbReference type="SMART" id="SM00409">
    <property type="entry name" value="IG"/>
    <property type="match status" value="1"/>
</dbReference>
<evidence type="ECO:0000313" key="11">
    <source>
        <dbReference type="Proteomes" id="UP000314986"/>
    </source>
</evidence>
<sequence>MRFTERFTVSGPDHPVPATAGSDVVLDCTCSTHLSLERLEVRWFRTRYDSPVILYNEGHEQPSEQDTAYRHRTGLFVEEIMNGNVSLRLQDVRGSDNGQYTCYVHIIMSDSHLLSLAGLGSQPWIHVDEHNGGVRLLCESSGWFPAPEALWVDDQGNNLTKLSHLTVSKNSKDLFNINSQIEIKHSTNKIRFLIRNSEDEQETRFQISARLGCGAISSECPGILRLRNRTRDRHRGLARFQLSVAKHFTLGPVQLRGDPIADKENPSAHLITSSQNTKPTTFHSSSNLFLKTPVSLTLDPDTAHPRLILSEDLTSVIRGDEWQPLPDSPKRFSKDPIVLGSEGFTSGRHYWEVQVGNKTEWTVGVSRESVNRKRPITWSPDDGVWGAWLWEGVYRALSSPPTRLKLTVRPGKIGVYLDYEEGQVTFYNADNMSHLHTFSQTFTDKLYPLFNPGHKDDGKSLRICPTQKHGDGFPRVSDARLIPQKPVKPYSFSYFKES</sequence>
<reference evidence="11" key="3">
    <citation type="journal article" date="2014" name="Nature">
        <title>Elephant shark genome provides unique insights into gnathostome evolution.</title>
        <authorList>
            <consortium name="International Elephant Shark Genome Sequencing Consortium"/>
            <person name="Venkatesh B."/>
            <person name="Lee A.P."/>
            <person name="Ravi V."/>
            <person name="Maurya A.K."/>
            <person name="Lian M.M."/>
            <person name="Swann J.B."/>
            <person name="Ohta Y."/>
            <person name="Flajnik M.F."/>
            <person name="Sutoh Y."/>
            <person name="Kasahara M."/>
            <person name="Hoon S."/>
            <person name="Gangu V."/>
            <person name="Roy S.W."/>
            <person name="Irimia M."/>
            <person name="Korzh V."/>
            <person name="Kondrychyn I."/>
            <person name="Lim Z.W."/>
            <person name="Tay B.H."/>
            <person name="Tohari S."/>
            <person name="Kong K.W."/>
            <person name="Ho S."/>
            <person name="Lorente-Galdos B."/>
            <person name="Quilez J."/>
            <person name="Marques-Bonet T."/>
            <person name="Raney B.J."/>
            <person name="Ingham P.W."/>
            <person name="Tay A."/>
            <person name="Hillier L.W."/>
            <person name="Minx P."/>
            <person name="Boehm T."/>
            <person name="Wilson R.K."/>
            <person name="Brenner S."/>
            <person name="Warren W.C."/>
        </authorList>
    </citation>
    <scope>NUCLEOTIDE SEQUENCE [LARGE SCALE GENOMIC DNA]</scope>
</reference>
<dbReference type="InterPro" id="IPR013783">
    <property type="entry name" value="Ig-like_fold"/>
</dbReference>
<dbReference type="InterPro" id="IPR050504">
    <property type="entry name" value="IgSF_BTN/MOG"/>
</dbReference>
<dbReference type="InterPro" id="IPR001870">
    <property type="entry name" value="B30.2/SPRY"/>
</dbReference>
<evidence type="ECO:0000256" key="1">
    <source>
        <dbReference type="ARBA" id="ARBA00004479"/>
    </source>
</evidence>
<evidence type="ECO:0000259" key="9">
    <source>
        <dbReference type="PROSITE" id="PS50835"/>
    </source>
</evidence>
<dbReference type="Pfam" id="PF07686">
    <property type="entry name" value="V-set"/>
    <property type="match status" value="1"/>
</dbReference>
<reference evidence="11" key="1">
    <citation type="journal article" date="2006" name="Science">
        <title>Ancient noncoding elements conserved in the human genome.</title>
        <authorList>
            <person name="Venkatesh B."/>
            <person name="Kirkness E.F."/>
            <person name="Loh Y.H."/>
            <person name="Halpern A.L."/>
            <person name="Lee A.P."/>
            <person name="Johnson J."/>
            <person name="Dandona N."/>
            <person name="Viswanathan L.D."/>
            <person name="Tay A."/>
            <person name="Venter J.C."/>
            <person name="Strausberg R.L."/>
            <person name="Brenner S."/>
        </authorList>
    </citation>
    <scope>NUCLEOTIDE SEQUENCE [LARGE SCALE GENOMIC DNA]</scope>
</reference>
<keyword evidence="4" id="KW-0732">Signal</keyword>
<keyword evidence="3" id="KW-0812">Transmembrane</keyword>
<evidence type="ECO:0000259" key="8">
    <source>
        <dbReference type="PROSITE" id="PS50188"/>
    </source>
</evidence>
<dbReference type="SUPFAM" id="SSF48726">
    <property type="entry name" value="Immunoglobulin"/>
    <property type="match status" value="1"/>
</dbReference>
<dbReference type="PRINTS" id="PR01407">
    <property type="entry name" value="BUTYPHLNCDUF"/>
</dbReference>
<evidence type="ECO:0000256" key="7">
    <source>
        <dbReference type="ARBA" id="ARBA00023319"/>
    </source>
</evidence>
<dbReference type="Gene3D" id="2.60.40.10">
    <property type="entry name" value="Immunoglobulins"/>
    <property type="match status" value="2"/>
</dbReference>
<dbReference type="GO" id="GO:0009897">
    <property type="term" value="C:external side of plasma membrane"/>
    <property type="evidence" value="ECO:0007669"/>
    <property type="project" value="TreeGrafter"/>
</dbReference>
<keyword evidence="11" id="KW-1185">Reference proteome</keyword>